<evidence type="ECO:0000256" key="8">
    <source>
        <dbReference type="ARBA" id="ARBA00029936"/>
    </source>
</evidence>
<dbReference type="NCBIfam" id="TIGR00422">
    <property type="entry name" value="valS"/>
    <property type="match status" value="1"/>
</dbReference>
<evidence type="ECO:0000256" key="6">
    <source>
        <dbReference type="ARBA" id="ARBA00023054"/>
    </source>
</evidence>
<dbReference type="GO" id="GO:0005829">
    <property type="term" value="C:cytosol"/>
    <property type="evidence" value="ECO:0007669"/>
    <property type="project" value="TreeGrafter"/>
</dbReference>
<evidence type="ECO:0000256" key="2">
    <source>
        <dbReference type="ARBA" id="ARBA00022598"/>
    </source>
</evidence>
<dbReference type="InterPro" id="IPR002300">
    <property type="entry name" value="aa-tRNA-synth_Ia"/>
</dbReference>
<feature type="domain" description="Aminoacyl-tRNA synthetase class Ia" evidence="10">
    <location>
        <begin position="1"/>
        <end position="552"/>
    </location>
</feature>
<dbReference type="GO" id="GO:0006438">
    <property type="term" value="P:valyl-tRNA aminoacylation"/>
    <property type="evidence" value="ECO:0007669"/>
    <property type="project" value="InterPro"/>
</dbReference>
<dbReference type="CDD" id="cd00817">
    <property type="entry name" value="ValRS_core"/>
    <property type="match status" value="1"/>
</dbReference>
<dbReference type="InterPro" id="IPR002303">
    <property type="entry name" value="Valyl-tRNA_ligase"/>
</dbReference>
<dbReference type="EMBL" id="HBIC01051410">
    <property type="protein sequence ID" value="CAE0297481.1"/>
    <property type="molecule type" value="Transcribed_RNA"/>
</dbReference>
<dbReference type="GO" id="GO:0005524">
    <property type="term" value="F:ATP binding"/>
    <property type="evidence" value="ECO:0007669"/>
    <property type="project" value="UniProtKB-KW"/>
</dbReference>
<evidence type="ECO:0000256" key="7">
    <source>
        <dbReference type="ARBA" id="ARBA00023146"/>
    </source>
</evidence>
<protein>
    <recommendedName>
        <fullName evidence="1">valine--tRNA ligase</fullName>
        <ecNumber evidence="1">6.1.1.9</ecNumber>
    </recommendedName>
    <alternativeName>
        <fullName evidence="8">Valyl-tRNA synthetase</fullName>
    </alternativeName>
</protein>
<gene>
    <name evidence="13" type="ORF">SELO1098_LOCUS26335</name>
</gene>
<evidence type="ECO:0000259" key="11">
    <source>
        <dbReference type="Pfam" id="PF08264"/>
    </source>
</evidence>
<dbReference type="InterPro" id="IPR033705">
    <property type="entry name" value="Anticodon_Ia_Val"/>
</dbReference>
<keyword evidence="5" id="KW-0648">Protein biosynthesis</keyword>
<keyword evidence="6" id="KW-0175">Coiled coil</keyword>
<dbReference type="SUPFAM" id="SSF52374">
    <property type="entry name" value="Nucleotidylyl transferase"/>
    <property type="match status" value="1"/>
</dbReference>
<keyword evidence="2" id="KW-0436">Ligase</keyword>
<dbReference type="GO" id="GO:0004832">
    <property type="term" value="F:valine-tRNA ligase activity"/>
    <property type="evidence" value="ECO:0007669"/>
    <property type="project" value="UniProtKB-EC"/>
</dbReference>
<dbReference type="AlphaFoldDB" id="A0A7S3HKF0"/>
<reference evidence="13" key="1">
    <citation type="submission" date="2021-01" db="EMBL/GenBank/DDBJ databases">
        <authorList>
            <person name="Corre E."/>
            <person name="Pelletier E."/>
            <person name="Niang G."/>
            <person name="Scheremetjew M."/>
            <person name="Finn R."/>
            <person name="Kale V."/>
            <person name="Holt S."/>
            <person name="Cochrane G."/>
            <person name="Meng A."/>
            <person name="Brown T."/>
            <person name="Cohen L."/>
        </authorList>
    </citation>
    <scope>NUCLEOTIDE SEQUENCE</scope>
    <source>
        <strain evidence="13">CCAP 955/1</strain>
    </source>
</reference>
<name>A0A7S3HKF0_9STRA</name>
<evidence type="ECO:0000259" key="12">
    <source>
        <dbReference type="Pfam" id="PF10458"/>
    </source>
</evidence>
<dbReference type="Pfam" id="PF08264">
    <property type="entry name" value="Anticodon_1"/>
    <property type="match status" value="1"/>
</dbReference>
<accession>A0A7S3HKF0</accession>
<evidence type="ECO:0000256" key="9">
    <source>
        <dbReference type="ARBA" id="ARBA00047552"/>
    </source>
</evidence>
<dbReference type="InterPro" id="IPR037118">
    <property type="entry name" value="Val-tRNA_synth_C_sf"/>
</dbReference>
<sequence length="924" mass="103432">MGHAIFIALQDIMSRFHRMRGRPTLWLPGTDHAGIATQLSVERQLAKEGTSRLELGREAFLDKVWQWKDEKGGYITQQMRRLGASADWSREKFTLQPEMSEAVTEAFVRLHEKGLIYRGSYMVNWSPHLQTAVSDLEVEHSEEQSTLYFFKYMLVEGEEFIPVATTRPETILGDSAVCVHPDDVRYQHHIGKMVRVPLSDRLIPVIADEYVDREFGTGALKITPAHDVNDYALGKKHNLPLISIMNKDASINELGGKYAGLSREQCRIDLWCDLVQAGLAYPGDASLEGVSSTGTKAHVQRVPRSQRGGEVIEPMVSKQWFVTTEHMAQRAVQAVRSGEIAILPAERFEKVWYNWLENIHDWCISRQLWWGHRIPVYYVTLPTGSAGAEVPYIVARSAEEARRIAEEKYGPGVVLTQDEDVLDTWFSSGLWPFATVGWPHQEIAPAASFSASPTVSSVPAGDLARFYPASVLETGYDILFFWVARMVMLGLELTDQVPFRTIYLHGLVRDAQGQKMSKTKGNVMDPLDTIDKLGADALRYTLVTGSTPGNDVPLAMEKIEGNRNFVNKLWNAGKYIQICLAGLNPEELAALAVRGPMNEAELTSLPVPERFIVSRCHEVATRVTESLEAHGFGESGRLVHDFLWDEFADWYVEASKVRMRSPGPNASAEETARYHLQQRQTRRVLVYVWDTCMRLLHPFMPYLTETLWQLIPHDGESIMLADWPQMQVISSAGEEGDASDAVGVESKLVLDVEATKNFGTLQALVHSIRNARAEYNVDAGKKIPCILRLQRPAVHSLMQNERGILALLGRVDDTQLQILHVSSSSTSNDTPEVVAAGPCVHLVVEEGVEVYLPQAGLIDTVKEKLRLGKQAEKLRKAVEGMQTRLQSAGFVDRAPAHLVEEARNNLRDLQEQLATVEKSLEALN</sequence>
<dbReference type="SUPFAM" id="SSF50677">
    <property type="entry name" value="ValRS/IleRS/LeuRS editing domain"/>
    <property type="match status" value="1"/>
</dbReference>
<dbReference type="CDD" id="cd07962">
    <property type="entry name" value="Anticodon_Ia_Val"/>
    <property type="match status" value="1"/>
</dbReference>
<dbReference type="InterPro" id="IPR019499">
    <property type="entry name" value="Val-tRNA_synth_tRNA-bd"/>
</dbReference>
<dbReference type="Gene3D" id="3.40.50.620">
    <property type="entry name" value="HUPs"/>
    <property type="match status" value="2"/>
</dbReference>
<evidence type="ECO:0000313" key="13">
    <source>
        <dbReference type="EMBL" id="CAE0297481.1"/>
    </source>
</evidence>
<feature type="domain" description="Methionyl/Valyl/Leucyl/Isoleucyl-tRNA synthetase anticodon-binding" evidence="11">
    <location>
        <begin position="610"/>
        <end position="783"/>
    </location>
</feature>
<dbReference type="InterPro" id="IPR009080">
    <property type="entry name" value="tRNAsynth_Ia_anticodon-bd"/>
</dbReference>
<dbReference type="FunFam" id="3.90.740.10:FF:000010">
    <property type="entry name" value="Valine--tRNA ligase"/>
    <property type="match status" value="1"/>
</dbReference>
<dbReference type="Gene3D" id="3.90.740.10">
    <property type="entry name" value="Valyl/Leucyl/Isoleucyl-tRNA synthetase, editing domain"/>
    <property type="match status" value="2"/>
</dbReference>
<dbReference type="EC" id="6.1.1.9" evidence="1"/>
<dbReference type="NCBIfam" id="NF004349">
    <property type="entry name" value="PRK05729.1"/>
    <property type="match status" value="1"/>
</dbReference>
<dbReference type="PANTHER" id="PTHR11946">
    <property type="entry name" value="VALYL-TRNA SYNTHETASES"/>
    <property type="match status" value="1"/>
</dbReference>
<evidence type="ECO:0000256" key="4">
    <source>
        <dbReference type="ARBA" id="ARBA00022840"/>
    </source>
</evidence>
<dbReference type="Pfam" id="PF00133">
    <property type="entry name" value="tRNA-synt_1"/>
    <property type="match status" value="1"/>
</dbReference>
<dbReference type="Gene3D" id="1.10.730.10">
    <property type="entry name" value="Isoleucyl-tRNA Synthetase, Domain 1"/>
    <property type="match status" value="1"/>
</dbReference>
<dbReference type="FunFam" id="1.10.730.10:FF:000014">
    <property type="entry name" value="Valine--tRNA ligase"/>
    <property type="match status" value="1"/>
</dbReference>
<dbReference type="FunFam" id="1.10.287.380:FF:000001">
    <property type="entry name" value="Valine--tRNA ligase"/>
    <property type="match status" value="1"/>
</dbReference>
<dbReference type="SUPFAM" id="SSF46589">
    <property type="entry name" value="tRNA-binding arm"/>
    <property type="match status" value="1"/>
</dbReference>
<comment type="catalytic activity">
    <reaction evidence="9">
        <text>tRNA(Val) + L-valine + ATP = L-valyl-tRNA(Val) + AMP + diphosphate</text>
        <dbReference type="Rhea" id="RHEA:10704"/>
        <dbReference type="Rhea" id="RHEA-COMP:9672"/>
        <dbReference type="Rhea" id="RHEA-COMP:9708"/>
        <dbReference type="ChEBI" id="CHEBI:30616"/>
        <dbReference type="ChEBI" id="CHEBI:33019"/>
        <dbReference type="ChEBI" id="CHEBI:57762"/>
        <dbReference type="ChEBI" id="CHEBI:78442"/>
        <dbReference type="ChEBI" id="CHEBI:78537"/>
        <dbReference type="ChEBI" id="CHEBI:456215"/>
        <dbReference type="EC" id="6.1.1.9"/>
    </reaction>
</comment>
<dbReference type="InterPro" id="IPR013155">
    <property type="entry name" value="M/V/L/I-tRNA-synth_anticd-bd"/>
</dbReference>
<dbReference type="PANTHER" id="PTHR11946:SF93">
    <property type="entry name" value="VALINE--TRNA LIGASE, CHLOROPLASTIC_MITOCHONDRIAL 2"/>
    <property type="match status" value="1"/>
</dbReference>
<evidence type="ECO:0000259" key="10">
    <source>
        <dbReference type="Pfam" id="PF00133"/>
    </source>
</evidence>
<dbReference type="InterPro" id="IPR009008">
    <property type="entry name" value="Val/Leu/Ile-tRNA-synth_edit"/>
</dbReference>
<organism evidence="13">
    <name type="scientific">Spumella elongata</name>
    <dbReference type="NCBI Taxonomy" id="89044"/>
    <lineage>
        <taxon>Eukaryota</taxon>
        <taxon>Sar</taxon>
        <taxon>Stramenopiles</taxon>
        <taxon>Ochrophyta</taxon>
        <taxon>Chrysophyceae</taxon>
        <taxon>Chromulinales</taxon>
        <taxon>Chromulinaceae</taxon>
        <taxon>Spumella</taxon>
    </lineage>
</organism>
<keyword evidence="4" id="KW-0067">ATP-binding</keyword>
<keyword evidence="7" id="KW-0030">Aminoacyl-tRNA synthetase</keyword>
<feature type="domain" description="Valyl-tRNA synthetase tRNA-binding arm" evidence="12">
    <location>
        <begin position="862"/>
        <end position="923"/>
    </location>
</feature>
<dbReference type="HAMAP" id="MF_02004">
    <property type="entry name" value="Val_tRNA_synth_type1"/>
    <property type="match status" value="1"/>
</dbReference>
<dbReference type="InterPro" id="IPR010978">
    <property type="entry name" value="tRNA-bd_arm"/>
</dbReference>
<proteinExistence type="inferred from homology"/>
<dbReference type="Pfam" id="PF10458">
    <property type="entry name" value="Val_tRNA-synt_C"/>
    <property type="match status" value="1"/>
</dbReference>
<dbReference type="InterPro" id="IPR014729">
    <property type="entry name" value="Rossmann-like_a/b/a_fold"/>
</dbReference>
<dbReference type="SUPFAM" id="SSF47323">
    <property type="entry name" value="Anticodon-binding domain of a subclass of class I aminoacyl-tRNA synthetases"/>
    <property type="match status" value="1"/>
</dbReference>
<dbReference type="Gene3D" id="1.10.287.380">
    <property type="entry name" value="Valyl-tRNA synthetase, C-terminal domain"/>
    <property type="match status" value="1"/>
</dbReference>
<dbReference type="GO" id="GO:0002161">
    <property type="term" value="F:aminoacyl-tRNA deacylase activity"/>
    <property type="evidence" value="ECO:0007669"/>
    <property type="project" value="InterPro"/>
</dbReference>
<evidence type="ECO:0000256" key="3">
    <source>
        <dbReference type="ARBA" id="ARBA00022741"/>
    </source>
</evidence>
<dbReference type="PRINTS" id="PR00986">
    <property type="entry name" value="TRNASYNTHVAL"/>
</dbReference>
<evidence type="ECO:0000256" key="1">
    <source>
        <dbReference type="ARBA" id="ARBA00013169"/>
    </source>
</evidence>
<keyword evidence="3" id="KW-0547">Nucleotide-binding</keyword>
<evidence type="ECO:0000256" key="5">
    <source>
        <dbReference type="ARBA" id="ARBA00022917"/>
    </source>
</evidence>